<feature type="compositionally biased region" description="Pro residues" evidence="1">
    <location>
        <begin position="150"/>
        <end position="163"/>
    </location>
</feature>
<dbReference type="Gene3D" id="3.40.50.620">
    <property type="entry name" value="HUPs"/>
    <property type="match status" value="1"/>
</dbReference>
<proteinExistence type="predicted"/>
<dbReference type="Pfam" id="PF01467">
    <property type="entry name" value="CTP_transf_like"/>
    <property type="match status" value="1"/>
</dbReference>
<evidence type="ECO:0000256" key="1">
    <source>
        <dbReference type="SAM" id="MobiDB-lite"/>
    </source>
</evidence>
<dbReference type="GO" id="GO:0004140">
    <property type="term" value="F:dephospho-CoA kinase activity"/>
    <property type="evidence" value="ECO:0007669"/>
    <property type="project" value="TreeGrafter"/>
</dbReference>
<keyword evidence="4" id="KW-1185">Reference proteome</keyword>
<keyword evidence="3" id="KW-0548">Nucleotidyltransferase</keyword>
<evidence type="ECO:0000313" key="4">
    <source>
        <dbReference type="Proteomes" id="UP000827549"/>
    </source>
</evidence>
<name>A0AAF0YK42_9TREE</name>
<dbReference type="InterPro" id="IPR004821">
    <property type="entry name" value="Cyt_trans-like"/>
</dbReference>
<feature type="region of interest" description="Disordered" evidence="1">
    <location>
        <begin position="382"/>
        <end position="419"/>
    </location>
</feature>
<accession>A0AAF0YK42</accession>
<evidence type="ECO:0000259" key="2">
    <source>
        <dbReference type="Pfam" id="PF01467"/>
    </source>
</evidence>
<dbReference type="PANTHER" id="PTHR10695:SF46">
    <property type="entry name" value="BIFUNCTIONAL COENZYME A SYNTHASE-RELATED"/>
    <property type="match status" value="1"/>
</dbReference>
<dbReference type="RefSeq" id="XP_062631872.1">
    <property type="nucleotide sequence ID" value="XM_062775888.1"/>
</dbReference>
<keyword evidence="3" id="KW-0808">Transferase</keyword>
<dbReference type="PANTHER" id="PTHR10695">
    <property type="entry name" value="DEPHOSPHO-COA KINASE-RELATED"/>
    <property type="match status" value="1"/>
</dbReference>
<feature type="region of interest" description="Disordered" evidence="1">
    <location>
        <begin position="141"/>
        <end position="163"/>
    </location>
</feature>
<dbReference type="GeneID" id="87812496"/>
<evidence type="ECO:0000313" key="3">
    <source>
        <dbReference type="EMBL" id="WOO85846.1"/>
    </source>
</evidence>
<sequence length="434" mass="45285">MTSIIPPTGDLLVVLPFTPALLADPSPLLPLLYSAAKSVSGSVTVLFSTPASDPDGLQLYATLRAAPKAHWSALSHFLAQAYSALAAGQQAADNFLTEVEVRFDGELGEWQHKLPAIPQRVIVLDSHKDLASRILETAGVTAPHHTVPSPRLPPPGSLQPATPAPGYPVTALGGTFDHLHAAHKILLHIGLFVTEKRLFNGIISPALLASKSNAHLVESLEQRIANVAAFLNRTGPGDTLVEVEEIKDALGPTAWDPTIKALVVSRETLDGGAHINKVRKADNLDELTVLSIDVISSDIDGVADDSHFRTINLASATDAQLKTDKFGSSGIRSWMSNHGINGPGGLASSPNVPRPGATIDPATGKPHTAGLTRAELEAKRAFEAANSGGGGGLQSSPNVPRPGATIDPATGKPHSAGLTRAELEAKRAAEAANK</sequence>
<dbReference type="GO" id="GO:0016779">
    <property type="term" value="F:nucleotidyltransferase activity"/>
    <property type="evidence" value="ECO:0007669"/>
    <property type="project" value="UniProtKB-KW"/>
</dbReference>
<feature type="domain" description="Cytidyltransferase-like" evidence="2">
    <location>
        <begin position="172"/>
        <end position="232"/>
    </location>
</feature>
<dbReference type="Proteomes" id="UP000827549">
    <property type="component" value="Chromosome 7"/>
</dbReference>
<dbReference type="AlphaFoldDB" id="A0AAF0YK42"/>
<organism evidence="3 4">
    <name type="scientific">Vanrija pseudolonga</name>
    <dbReference type="NCBI Taxonomy" id="143232"/>
    <lineage>
        <taxon>Eukaryota</taxon>
        <taxon>Fungi</taxon>
        <taxon>Dikarya</taxon>
        <taxon>Basidiomycota</taxon>
        <taxon>Agaricomycotina</taxon>
        <taxon>Tremellomycetes</taxon>
        <taxon>Trichosporonales</taxon>
        <taxon>Trichosporonaceae</taxon>
        <taxon>Vanrija</taxon>
    </lineage>
</organism>
<dbReference type="InterPro" id="IPR014729">
    <property type="entry name" value="Rossmann-like_a/b/a_fold"/>
</dbReference>
<dbReference type="SUPFAM" id="SSF52374">
    <property type="entry name" value="Nucleotidylyl transferase"/>
    <property type="match status" value="1"/>
</dbReference>
<gene>
    <name evidence="3" type="primary">CAB4</name>
    <name evidence="3" type="ORF">LOC62_07G009333</name>
</gene>
<dbReference type="GO" id="GO:0015937">
    <property type="term" value="P:coenzyme A biosynthetic process"/>
    <property type="evidence" value="ECO:0007669"/>
    <property type="project" value="TreeGrafter"/>
</dbReference>
<dbReference type="EMBL" id="CP086720">
    <property type="protein sequence ID" value="WOO85846.1"/>
    <property type="molecule type" value="Genomic_DNA"/>
</dbReference>
<reference evidence="3" key="1">
    <citation type="submission" date="2023-10" db="EMBL/GenBank/DDBJ databases">
        <authorList>
            <person name="Noh H."/>
        </authorList>
    </citation>
    <scope>NUCLEOTIDE SEQUENCE</scope>
    <source>
        <strain evidence="3">DUCC4014</strain>
    </source>
</reference>
<protein>
    <submittedName>
        <fullName evidence="3">Phosphopantetheine adenylyltransferase</fullName>
    </submittedName>
</protein>